<evidence type="ECO:0000256" key="2">
    <source>
        <dbReference type="ARBA" id="ARBA00022618"/>
    </source>
</evidence>
<accession>A0A2U1M4V4</accession>
<dbReference type="InterPro" id="IPR013763">
    <property type="entry name" value="Cyclin-like_dom"/>
</dbReference>
<evidence type="ECO:0000313" key="8">
    <source>
        <dbReference type="EMBL" id="PWA56303.1"/>
    </source>
</evidence>
<dbReference type="CDD" id="cd20506">
    <property type="entry name" value="CYCLIN_AtCycA-like_rpt2"/>
    <property type="match status" value="1"/>
</dbReference>
<dbReference type="EMBL" id="PKPP01006502">
    <property type="protein sequence ID" value="PWA56303.1"/>
    <property type="molecule type" value="Genomic_DNA"/>
</dbReference>
<dbReference type="PANTHER" id="PTHR10177">
    <property type="entry name" value="CYCLINS"/>
    <property type="match status" value="1"/>
</dbReference>
<evidence type="ECO:0000256" key="5">
    <source>
        <dbReference type="RuleBase" id="RU000383"/>
    </source>
</evidence>
<dbReference type="Pfam" id="PF00134">
    <property type="entry name" value="Cyclin_N"/>
    <property type="match status" value="1"/>
</dbReference>
<dbReference type="PROSITE" id="PS00292">
    <property type="entry name" value="CYCLINS"/>
    <property type="match status" value="1"/>
</dbReference>
<keyword evidence="9" id="KW-1185">Reference proteome</keyword>
<feature type="domain" description="Cyclin C-terminal" evidence="7">
    <location>
        <begin position="283"/>
        <end position="404"/>
    </location>
</feature>
<proteinExistence type="inferred from homology"/>
<dbReference type="PIRSF" id="PIRSF001771">
    <property type="entry name" value="Cyclin_A_B_D_E"/>
    <property type="match status" value="1"/>
</dbReference>
<dbReference type="GO" id="GO:0044772">
    <property type="term" value="P:mitotic cell cycle phase transition"/>
    <property type="evidence" value="ECO:0007669"/>
    <property type="project" value="InterPro"/>
</dbReference>
<evidence type="ECO:0000259" key="6">
    <source>
        <dbReference type="SMART" id="SM00385"/>
    </source>
</evidence>
<reference evidence="8 9" key="1">
    <citation type="journal article" date="2018" name="Mol. Plant">
        <title>The genome of Artemisia annua provides insight into the evolution of Asteraceae family and artemisinin biosynthesis.</title>
        <authorList>
            <person name="Shen Q."/>
            <person name="Zhang L."/>
            <person name="Liao Z."/>
            <person name="Wang S."/>
            <person name="Yan T."/>
            <person name="Shi P."/>
            <person name="Liu M."/>
            <person name="Fu X."/>
            <person name="Pan Q."/>
            <person name="Wang Y."/>
            <person name="Lv Z."/>
            <person name="Lu X."/>
            <person name="Zhang F."/>
            <person name="Jiang W."/>
            <person name="Ma Y."/>
            <person name="Chen M."/>
            <person name="Hao X."/>
            <person name="Li L."/>
            <person name="Tang Y."/>
            <person name="Lv G."/>
            <person name="Zhou Y."/>
            <person name="Sun X."/>
            <person name="Brodelius P.E."/>
            <person name="Rose J.K.C."/>
            <person name="Tang K."/>
        </authorList>
    </citation>
    <scope>NUCLEOTIDE SEQUENCE [LARGE SCALE GENOMIC DNA]</scope>
    <source>
        <strain evidence="9">cv. Huhao1</strain>
        <tissue evidence="8">Leaf</tissue>
    </source>
</reference>
<dbReference type="SUPFAM" id="SSF47954">
    <property type="entry name" value="Cyclin-like"/>
    <property type="match status" value="2"/>
</dbReference>
<dbReference type="GO" id="GO:0051301">
    <property type="term" value="P:cell division"/>
    <property type="evidence" value="ECO:0007669"/>
    <property type="project" value="UniProtKB-KW"/>
</dbReference>
<keyword evidence="3 5" id="KW-0195">Cyclin</keyword>
<evidence type="ECO:0000313" key="9">
    <source>
        <dbReference type="Proteomes" id="UP000245207"/>
    </source>
</evidence>
<feature type="domain" description="Cyclin-like" evidence="6">
    <location>
        <begin position="287"/>
        <end position="375"/>
    </location>
</feature>
<protein>
    <submittedName>
        <fullName evidence="8">Cyclin A/B/D/E</fullName>
    </submittedName>
</protein>
<dbReference type="AlphaFoldDB" id="A0A2U1M4V4"/>
<name>A0A2U1M4V4_ARTAN</name>
<dbReference type="OrthoDB" id="5590282at2759"/>
<evidence type="ECO:0000256" key="4">
    <source>
        <dbReference type="ARBA" id="ARBA00023306"/>
    </source>
</evidence>
<dbReference type="GO" id="GO:0016538">
    <property type="term" value="F:cyclin-dependent protein serine/threonine kinase regulator activity"/>
    <property type="evidence" value="ECO:0007669"/>
    <property type="project" value="InterPro"/>
</dbReference>
<comment type="caution">
    <text evidence="8">The sequence shown here is derived from an EMBL/GenBank/DDBJ whole genome shotgun (WGS) entry which is preliminary data.</text>
</comment>
<dbReference type="Pfam" id="PF02984">
    <property type="entry name" value="Cyclin_C"/>
    <property type="match status" value="1"/>
</dbReference>
<organism evidence="8 9">
    <name type="scientific">Artemisia annua</name>
    <name type="common">Sweet wormwood</name>
    <dbReference type="NCBI Taxonomy" id="35608"/>
    <lineage>
        <taxon>Eukaryota</taxon>
        <taxon>Viridiplantae</taxon>
        <taxon>Streptophyta</taxon>
        <taxon>Embryophyta</taxon>
        <taxon>Tracheophyta</taxon>
        <taxon>Spermatophyta</taxon>
        <taxon>Magnoliopsida</taxon>
        <taxon>eudicotyledons</taxon>
        <taxon>Gunneridae</taxon>
        <taxon>Pentapetalae</taxon>
        <taxon>asterids</taxon>
        <taxon>campanulids</taxon>
        <taxon>Asterales</taxon>
        <taxon>Asteraceae</taxon>
        <taxon>Asteroideae</taxon>
        <taxon>Anthemideae</taxon>
        <taxon>Artemisiinae</taxon>
        <taxon>Artemisia</taxon>
    </lineage>
</organism>
<evidence type="ECO:0000256" key="3">
    <source>
        <dbReference type="ARBA" id="ARBA00023127"/>
    </source>
</evidence>
<dbReference type="InterPro" id="IPR006671">
    <property type="entry name" value="Cyclin_N"/>
</dbReference>
<sequence length="464" mass="52976">MASNQENINIINSCVGGVRVTRLAKKRAMEQTGSQFQPANKKRVVLGDLSNNVVVVQKTMSKKENINNINSCVGGVRVTRLAKKRAMEQIGSQFQPANKKRVVLGDLSNNNVAVVQKTTKGVSKKVVKKDVSIQKIDDELVDPQMCETYVEDICDYLRNMEMEVKRRPLADYIEKVQKDVTVNMRGVLIDWLVEVSEEYSLLPESLYLTISYIDRYLSLNLLNRQRLQLLGVSSMLIASKYEEITPPHTEDFCDITDNTYTKQEVVKMEAEVLKTLKFEMGNPTVKTFLGGYIRIAQEDSDTPNMQLEFLSYYLAELSLLEYGCIKFLPSMVAASVTFLSRFMLKPKSNPWNSALEQLSGYKPSELKECVQILHDLQSSRRAGNLVAIREKYNQHKWIQKDPNIWRDCKTFRPERFEGLEGYRNGSKFDPVMEMNNCYKSGDSLLTCFTMFNLLSTLIVCIPHA</sequence>
<dbReference type="SMART" id="SM01332">
    <property type="entry name" value="Cyclin_C"/>
    <property type="match status" value="1"/>
</dbReference>
<dbReference type="STRING" id="35608.A0A2U1M4V4"/>
<dbReference type="SMART" id="SM00385">
    <property type="entry name" value="CYCLIN"/>
    <property type="match status" value="2"/>
</dbReference>
<dbReference type="InterPro" id="IPR004367">
    <property type="entry name" value="Cyclin_C-dom"/>
</dbReference>
<keyword evidence="2" id="KW-0132">Cell division</keyword>
<feature type="domain" description="Cyclin-like" evidence="6">
    <location>
        <begin position="190"/>
        <end position="274"/>
    </location>
</feature>
<evidence type="ECO:0000259" key="7">
    <source>
        <dbReference type="SMART" id="SM01332"/>
    </source>
</evidence>
<dbReference type="InterPro" id="IPR048258">
    <property type="entry name" value="Cyclins_cyclin-box"/>
</dbReference>
<comment type="similarity">
    <text evidence="1">Belongs to the cyclin family. Cyclin AB subfamily.</text>
</comment>
<dbReference type="Proteomes" id="UP000245207">
    <property type="component" value="Unassembled WGS sequence"/>
</dbReference>
<dbReference type="FunFam" id="1.10.472.10:FF:000013">
    <property type="entry name" value="Cyclin A1"/>
    <property type="match status" value="1"/>
</dbReference>
<dbReference type="InterPro" id="IPR036915">
    <property type="entry name" value="Cyclin-like_sf"/>
</dbReference>
<evidence type="ECO:0000256" key="1">
    <source>
        <dbReference type="ARBA" id="ARBA00006955"/>
    </source>
</evidence>
<dbReference type="InterPro" id="IPR039361">
    <property type="entry name" value="Cyclin"/>
</dbReference>
<gene>
    <name evidence="8" type="ORF">CTI12_AA171630</name>
</gene>
<dbReference type="InterPro" id="IPR046965">
    <property type="entry name" value="Cyclin_A/B-like"/>
</dbReference>
<keyword evidence="4" id="KW-0131">Cell cycle</keyword>
<dbReference type="Gene3D" id="1.10.472.10">
    <property type="entry name" value="Cyclin-like"/>
    <property type="match status" value="2"/>
</dbReference>